<comment type="caution">
    <text evidence="5">The sequence shown here is derived from an EMBL/GenBank/DDBJ whole genome shotgun (WGS) entry which is preliminary data.</text>
</comment>
<dbReference type="EMBL" id="PEBK01000004">
    <property type="protein sequence ID" value="PJM75401.1"/>
    <property type="molecule type" value="Genomic_DNA"/>
</dbReference>
<evidence type="ECO:0000313" key="6">
    <source>
        <dbReference type="Proteomes" id="UP000231451"/>
    </source>
</evidence>
<keyword evidence="4" id="KW-1133">Transmembrane helix</keyword>
<dbReference type="InterPro" id="IPR005754">
    <property type="entry name" value="Sortase"/>
</dbReference>
<accession>A0A2M9HF20</accession>
<evidence type="ECO:0000256" key="3">
    <source>
        <dbReference type="SAM" id="MobiDB-lite"/>
    </source>
</evidence>
<proteinExistence type="predicted"/>
<name>A0A2M9HF20_9BIFI</name>
<keyword evidence="6" id="KW-1185">Reference proteome</keyword>
<dbReference type="AlphaFoldDB" id="A0A2M9HF20"/>
<organism evidence="5 6">
    <name type="scientific">Bifidobacterium simiarum</name>
    <dbReference type="NCBI Taxonomy" id="2045441"/>
    <lineage>
        <taxon>Bacteria</taxon>
        <taxon>Bacillati</taxon>
        <taxon>Actinomycetota</taxon>
        <taxon>Actinomycetes</taxon>
        <taxon>Bifidobacteriales</taxon>
        <taxon>Bifidobacteriaceae</taxon>
        <taxon>Bifidobacterium</taxon>
    </lineage>
</organism>
<evidence type="ECO:0000256" key="1">
    <source>
        <dbReference type="ARBA" id="ARBA00022801"/>
    </source>
</evidence>
<feature type="transmembrane region" description="Helical" evidence="4">
    <location>
        <begin position="59"/>
        <end position="81"/>
    </location>
</feature>
<evidence type="ECO:0000313" key="5">
    <source>
        <dbReference type="EMBL" id="PJM75401.1"/>
    </source>
</evidence>
<dbReference type="RefSeq" id="WP_100512819.1">
    <property type="nucleotide sequence ID" value="NZ_PEBK01000004.1"/>
</dbReference>
<feature type="active site" description="Acyl-thioester intermediate" evidence="2">
    <location>
        <position position="277"/>
    </location>
</feature>
<dbReference type="Pfam" id="PF04203">
    <property type="entry name" value="Sortase"/>
    <property type="match status" value="1"/>
</dbReference>
<dbReference type="Gene3D" id="2.40.260.10">
    <property type="entry name" value="Sortase"/>
    <property type="match status" value="1"/>
</dbReference>
<gene>
    <name evidence="5" type="ORF">CSQ87_05170</name>
</gene>
<protein>
    <submittedName>
        <fullName evidence="5">Class B sortase</fullName>
    </submittedName>
</protein>
<dbReference type="GO" id="GO:0016787">
    <property type="term" value="F:hydrolase activity"/>
    <property type="evidence" value="ECO:0007669"/>
    <property type="project" value="UniProtKB-KW"/>
</dbReference>
<sequence>MARHGNHRKVDPGMRPVVGPTATGTAADGQPTAGITGTAARRSIWARYVAALKARNVKAIIGTVIAALVVIALVVGPAILIRRHMEDQRAADAMRDNPIPATSGDPGINWDALRSRNPEIYAWLYVPGTGINLPVLQHTGKDDVYYLTHDQWGDPSYLGSVFSEMQNSQSFTDPVTVLYGHDVASVFKNLHRFEDADFFNQYDKIYIYTPANHVLTYRIVSAYRTDNRHILNTHDFSKQSVRREYFNQVMTPTDSPAQVRQDVQLADGDRILQLSTCMLNEYHGSHRYIVTGQLINDQTINVKPKQ</sequence>
<reference evidence="5 6" key="1">
    <citation type="submission" date="2017-10" db="EMBL/GenBank/DDBJ databases">
        <title>Draft genome sequences of strains TRE 1, TRE 9, TRE H and TRI 7, isolated from tamarins, belonging to four potential novel Bifidobacterium species.</title>
        <authorList>
            <person name="Mattarelli P."/>
            <person name="Modesto M."/>
            <person name="Puglisi E."/>
            <person name="Morelli L."/>
            <person name="Spezio C."/>
            <person name="Bonetti A."/>
            <person name="Sandri C."/>
        </authorList>
    </citation>
    <scope>NUCLEOTIDE SEQUENCE [LARGE SCALE GENOMIC DNA]</scope>
    <source>
        <strain evidence="6">TRI7</strain>
    </source>
</reference>
<keyword evidence="1" id="KW-0378">Hydrolase</keyword>
<feature type="region of interest" description="Disordered" evidence="3">
    <location>
        <begin position="1"/>
        <end position="34"/>
    </location>
</feature>
<dbReference type="Proteomes" id="UP000231451">
    <property type="component" value="Unassembled WGS sequence"/>
</dbReference>
<feature type="active site" description="Proton donor/acceptor" evidence="2">
    <location>
        <position position="181"/>
    </location>
</feature>
<keyword evidence="4" id="KW-0472">Membrane</keyword>
<keyword evidence="4" id="KW-0812">Transmembrane</keyword>
<dbReference type="SUPFAM" id="SSF63817">
    <property type="entry name" value="Sortase"/>
    <property type="match status" value="1"/>
</dbReference>
<dbReference type="InterPro" id="IPR023365">
    <property type="entry name" value="Sortase_dom-sf"/>
</dbReference>
<dbReference type="InterPro" id="IPR009835">
    <property type="entry name" value="SrtB"/>
</dbReference>
<evidence type="ECO:0000256" key="4">
    <source>
        <dbReference type="SAM" id="Phobius"/>
    </source>
</evidence>
<dbReference type="CDD" id="cd05826">
    <property type="entry name" value="Sortase_B"/>
    <property type="match status" value="1"/>
</dbReference>
<evidence type="ECO:0000256" key="2">
    <source>
        <dbReference type="PIRSR" id="PIRSR605754-1"/>
    </source>
</evidence>
<dbReference type="OrthoDB" id="3172795at2"/>